<dbReference type="InterPro" id="IPR001173">
    <property type="entry name" value="Glyco_trans_2-like"/>
</dbReference>
<keyword evidence="4" id="KW-0812">Transmembrane</keyword>
<dbReference type="PANTHER" id="PTHR43179:SF12">
    <property type="entry name" value="GALACTOFURANOSYLTRANSFERASE GLFT2"/>
    <property type="match status" value="1"/>
</dbReference>
<accession>A0A2U2C778</accession>
<dbReference type="SUPFAM" id="SSF53448">
    <property type="entry name" value="Nucleotide-diphospho-sugar transferases"/>
    <property type="match status" value="1"/>
</dbReference>
<evidence type="ECO:0000256" key="1">
    <source>
        <dbReference type="ARBA" id="ARBA00006739"/>
    </source>
</evidence>
<dbReference type="AlphaFoldDB" id="A0A2U2C778"/>
<evidence type="ECO:0000256" key="2">
    <source>
        <dbReference type="ARBA" id="ARBA00022676"/>
    </source>
</evidence>
<name>A0A2U2C778_9RHOB</name>
<dbReference type="EMBL" id="QEYD01000009">
    <property type="protein sequence ID" value="PWE27746.1"/>
    <property type="molecule type" value="Genomic_DNA"/>
</dbReference>
<evidence type="ECO:0000256" key="4">
    <source>
        <dbReference type="SAM" id="Phobius"/>
    </source>
</evidence>
<dbReference type="PANTHER" id="PTHR43179">
    <property type="entry name" value="RHAMNOSYLTRANSFERASE WBBL"/>
    <property type="match status" value="1"/>
</dbReference>
<reference evidence="6 7" key="1">
    <citation type="submission" date="2018-05" db="EMBL/GenBank/DDBJ databases">
        <title>Pararhodobacter marina sp. nov., isolated from deep-sea water of the Indian Ocean.</title>
        <authorList>
            <person name="Lai Q.Sr."/>
            <person name="Liu X."/>
            <person name="Shao Z."/>
        </authorList>
    </citation>
    <scope>NUCLEOTIDE SEQUENCE [LARGE SCALE GENOMIC DNA]</scope>
    <source>
        <strain evidence="6 7">CIC4N-9</strain>
    </source>
</reference>
<feature type="transmembrane region" description="Helical" evidence="4">
    <location>
        <begin position="257"/>
        <end position="276"/>
    </location>
</feature>
<evidence type="ECO:0000313" key="7">
    <source>
        <dbReference type="Proteomes" id="UP000244940"/>
    </source>
</evidence>
<dbReference type="Gene3D" id="3.90.550.10">
    <property type="entry name" value="Spore Coat Polysaccharide Biosynthesis Protein SpsA, Chain A"/>
    <property type="match status" value="1"/>
</dbReference>
<protein>
    <submittedName>
        <fullName evidence="6">Glycosyltransferase</fullName>
    </submittedName>
</protein>
<dbReference type="OrthoDB" id="7665907at2"/>
<keyword evidence="3 6" id="KW-0808">Transferase</keyword>
<proteinExistence type="inferred from homology"/>
<evidence type="ECO:0000313" key="6">
    <source>
        <dbReference type="EMBL" id="PWE27746.1"/>
    </source>
</evidence>
<sequence>MGPNGRLVAVVVTYQRLDQLRVTLQALLDQPTRDLSAVLVVDNASQDGTAEWLAGQSDARLITLTLPENRGGAGGFEAGMRHAVEHLSPDWIVVMDDDARPEPGAFAAFQALDLTGFDGFAAAVRHPDGTLCEMNRPTFNPFWHKTILARTLLGGGRGAFHLGPEDFEIPGLRRVDGASFVGFFVRARTVRQRGYPDPALFLYGDDAIYTMGLTKAGHAIGFDPSVRFEHDSSTYSSADPRIRPLWKVYYYHRNLLILYRIATGLFFGPVLLLYLPRWLFRLRHHRGERGTFLRLFGLAVADGLRRRTERSHDEILRRAEGRKQKPGTEG</sequence>
<gene>
    <name evidence="6" type="ORF">C4N9_15025</name>
</gene>
<comment type="similarity">
    <text evidence="1">Belongs to the glycosyltransferase 2 family.</text>
</comment>
<dbReference type="Pfam" id="PF00535">
    <property type="entry name" value="Glycos_transf_2"/>
    <property type="match status" value="1"/>
</dbReference>
<organism evidence="6 7">
    <name type="scientific">Pararhodobacter marinus</name>
    <dbReference type="NCBI Taxonomy" id="2184063"/>
    <lineage>
        <taxon>Bacteria</taxon>
        <taxon>Pseudomonadati</taxon>
        <taxon>Pseudomonadota</taxon>
        <taxon>Alphaproteobacteria</taxon>
        <taxon>Rhodobacterales</taxon>
        <taxon>Paracoccaceae</taxon>
        <taxon>Pararhodobacter</taxon>
    </lineage>
</organism>
<comment type="caution">
    <text evidence="6">The sequence shown here is derived from an EMBL/GenBank/DDBJ whole genome shotgun (WGS) entry which is preliminary data.</text>
</comment>
<feature type="domain" description="Glycosyltransferase 2-like" evidence="5">
    <location>
        <begin position="10"/>
        <end position="139"/>
    </location>
</feature>
<evidence type="ECO:0000256" key="3">
    <source>
        <dbReference type="ARBA" id="ARBA00022679"/>
    </source>
</evidence>
<keyword evidence="2" id="KW-0328">Glycosyltransferase</keyword>
<dbReference type="GO" id="GO:0016757">
    <property type="term" value="F:glycosyltransferase activity"/>
    <property type="evidence" value="ECO:0007669"/>
    <property type="project" value="UniProtKB-KW"/>
</dbReference>
<keyword evidence="7" id="KW-1185">Reference proteome</keyword>
<dbReference type="InterPro" id="IPR029044">
    <property type="entry name" value="Nucleotide-diphossugar_trans"/>
</dbReference>
<keyword evidence="4" id="KW-1133">Transmembrane helix</keyword>
<dbReference type="Proteomes" id="UP000244940">
    <property type="component" value="Unassembled WGS sequence"/>
</dbReference>
<evidence type="ECO:0000259" key="5">
    <source>
        <dbReference type="Pfam" id="PF00535"/>
    </source>
</evidence>
<keyword evidence="4" id="KW-0472">Membrane</keyword>